<feature type="compositionally biased region" description="Basic and acidic residues" evidence="1">
    <location>
        <begin position="344"/>
        <end position="359"/>
    </location>
</feature>
<dbReference type="Pfam" id="PF06527">
    <property type="entry name" value="TniQ"/>
    <property type="match status" value="1"/>
</dbReference>
<organism evidence="3 4">
    <name type="scientific">Ideonella dechloratans</name>
    <dbReference type="NCBI Taxonomy" id="36863"/>
    <lineage>
        <taxon>Bacteria</taxon>
        <taxon>Pseudomonadati</taxon>
        <taxon>Pseudomonadota</taxon>
        <taxon>Betaproteobacteria</taxon>
        <taxon>Burkholderiales</taxon>
        <taxon>Sphaerotilaceae</taxon>
        <taxon>Ideonella</taxon>
    </lineage>
</organism>
<name>A0A643FCW7_IDEDE</name>
<sequence length="359" mass="41274">MSKAATPWLPLWPVRYKPLADELLSSWLIRLSHGMGLKVQTFCNLEFGNQRQVWNRDIDRFGPSWLIERLSQRTGTPLEVAHRTSLRAYDGILYRRFKSNGVLPWVLRLKMYHRTWLGHGLMFCPGCLAEDKEPYFRRRWRLALNTVCSRHRCMLLDCCPVCQAGVGFTRTDLGQPGQEDFMGQNVCHACGFDLRQAVAPPPGCLDEEAAAWLNQLWTEFEAGDFVPDLIEQLTVFHMICSLLTRRNRALHLAEYLGDRLGVEHPLTLQSWTPLETRSVDERHQLLQMAAWLMVDLPGRLGEARRAHAIRFNHLLRDFDEVPEGYRRIALSLQGGKAPAGEGFGAEHGREEHQDHDRLT</sequence>
<reference evidence="3 4" key="1">
    <citation type="submission" date="2019-09" db="EMBL/GenBank/DDBJ databases">
        <title>Draft genome sequences of 48 bacterial type strains from the CCUG.</title>
        <authorList>
            <person name="Tunovic T."/>
            <person name="Pineiro-Iglesias B."/>
            <person name="Unosson C."/>
            <person name="Inganas E."/>
            <person name="Ohlen M."/>
            <person name="Cardew S."/>
            <person name="Jensie-Markopoulos S."/>
            <person name="Salva-Serra F."/>
            <person name="Jaen-Luchoro D."/>
            <person name="Karlsson R."/>
            <person name="Svensson-Stadler L."/>
            <person name="Chun J."/>
            <person name="Moore E."/>
        </authorList>
    </citation>
    <scope>NUCLEOTIDE SEQUENCE [LARGE SCALE GENOMIC DNA]</scope>
    <source>
        <strain evidence="3 4">CCUG 30977</strain>
    </source>
</reference>
<comment type="caution">
    <text evidence="3">The sequence shown here is derived from an EMBL/GenBank/DDBJ whole genome shotgun (WGS) entry which is preliminary data.</text>
</comment>
<dbReference type="AlphaFoldDB" id="A0A643FCW7"/>
<evidence type="ECO:0000256" key="1">
    <source>
        <dbReference type="SAM" id="MobiDB-lite"/>
    </source>
</evidence>
<accession>A0A643FCW7</accession>
<dbReference type="RefSeq" id="WP_151123739.1">
    <property type="nucleotide sequence ID" value="NZ_CP088081.1"/>
</dbReference>
<keyword evidence="4" id="KW-1185">Reference proteome</keyword>
<dbReference type="Proteomes" id="UP000430120">
    <property type="component" value="Unassembled WGS sequence"/>
</dbReference>
<protein>
    <submittedName>
        <fullName evidence="3">TniQ family protein</fullName>
    </submittedName>
</protein>
<evidence type="ECO:0000313" key="3">
    <source>
        <dbReference type="EMBL" id="KAB0583214.1"/>
    </source>
</evidence>
<dbReference type="InterPro" id="IPR009492">
    <property type="entry name" value="TniQ"/>
</dbReference>
<dbReference type="OrthoDB" id="9036115at2"/>
<feature type="domain" description="TniQ" evidence="2">
    <location>
        <begin position="13"/>
        <end position="155"/>
    </location>
</feature>
<evidence type="ECO:0000313" key="4">
    <source>
        <dbReference type="Proteomes" id="UP000430120"/>
    </source>
</evidence>
<gene>
    <name evidence="3" type="ORF">F7Q92_08575</name>
</gene>
<evidence type="ECO:0000259" key="2">
    <source>
        <dbReference type="Pfam" id="PF06527"/>
    </source>
</evidence>
<proteinExistence type="predicted"/>
<feature type="region of interest" description="Disordered" evidence="1">
    <location>
        <begin position="336"/>
        <end position="359"/>
    </location>
</feature>
<dbReference type="EMBL" id="VZPB01000016">
    <property type="protein sequence ID" value="KAB0583214.1"/>
    <property type="molecule type" value="Genomic_DNA"/>
</dbReference>